<evidence type="ECO:0000256" key="2">
    <source>
        <dbReference type="ARBA" id="ARBA00003976"/>
    </source>
</evidence>
<keyword evidence="10 11" id="KW-0862">Zinc</keyword>
<dbReference type="PROSITE" id="PS00518">
    <property type="entry name" value="ZF_RING_1"/>
    <property type="match status" value="1"/>
</dbReference>
<dbReference type="OrthoDB" id="10009520at2759"/>
<organism evidence="16 17">
    <name type="scientific">Marchantia polymorpha</name>
    <name type="common">Common liverwort</name>
    <name type="synonym">Marchantia aquatica</name>
    <dbReference type="NCBI Taxonomy" id="3197"/>
    <lineage>
        <taxon>Eukaryota</taxon>
        <taxon>Viridiplantae</taxon>
        <taxon>Streptophyta</taxon>
        <taxon>Embryophyta</taxon>
        <taxon>Marchantiophyta</taxon>
        <taxon>Marchantiopsida</taxon>
        <taxon>Marchantiidae</taxon>
        <taxon>Marchantiales</taxon>
        <taxon>Marchantiaceae</taxon>
        <taxon>Marchantia</taxon>
    </lineage>
</organism>
<name>A0A2R6XKR4_MARPO</name>
<feature type="zinc finger region" description="C3H1-type" evidence="11">
    <location>
        <begin position="589"/>
        <end position="616"/>
    </location>
</feature>
<dbReference type="GO" id="GO:0004523">
    <property type="term" value="F:RNA-DNA hybrid ribonuclease activity"/>
    <property type="evidence" value="ECO:0007669"/>
    <property type="project" value="InterPro"/>
</dbReference>
<dbReference type="SMART" id="SM00647">
    <property type="entry name" value="IBR"/>
    <property type="match status" value="2"/>
</dbReference>
<feature type="domain" description="C3H1-type" evidence="14">
    <location>
        <begin position="589"/>
        <end position="616"/>
    </location>
</feature>
<dbReference type="InterPro" id="IPR036855">
    <property type="entry name" value="Znf_CCCH_sf"/>
</dbReference>
<evidence type="ECO:0000256" key="7">
    <source>
        <dbReference type="ARBA" id="ARBA00022737"/>
    </source>
</evidence>
<keyword evidence="8 11" id="KW-0863">Zinc-finger</keyword>
<dbReference type="GO" id="GO:0003676">
    <property type="term" value="F:nucleic acid binding"/>
    <property type="evidence" value="ECO:0007669"/>
    <property type="project" value="InterPro"/>
</dbReference>
<dbReference type="Pfam" id="PF00097">
    <property type="entry name" value="zf-C3HC4"/>
    <property type="match status" value="1"/>
</dbReference>
<dbReference type="GO" id="GO:0031624">
    <property type="term" value="F:ubiquitin conjugating enzyme binding"/>
    <property type="evidence" value="ECO:0000318"/>
    <property type="project" value="GO_Central"/>
</dbReference>
<dbReference type="InterPro" id="IPR002156">
    <property type="entry name" value="RNaseH_domain"/>
</dbReference>
<dbReference type="InterPro" id="IPR013083">
    <property type="entry name" value="Znf_RING/FYVE/PHD"/>
</dbReference>
<dbReference type="PROSITE" id="PS50103">
    <property type="entry name" value="ZF_C3H1"/>
    <property type="match status" value="1"/>
</dbReference>
<dbReference type="SUPFAM" id="SSF57850">
    <property type="entry name" value="RING/U-box"/>
    <property type="match status" value="2"/>
</dbReference>
<evidence type="ECO:0000256" key="1">
    <source>
        <dbReference type="ARBA" id="ARBA00001798"/>
    </source>
</evidence>
<comment type="similarity">
    <text evidence="3">Belongs to the RBR family. Ariadne subfamily.</text>
</comment>
<dbReference type="InterPro" id="IPR044066">
    <property type="entry name" value="TRIAD_supradom"/>
</dbReference>
<evidence type="ECO:0000256" key="10">
    <source>
        <dbReference type="ARBA" id="ARBA00022833"/>
    </source>
</evidence>
<dbReference type="FunFam" id="3.30.40.10:FF:000230">
    <property type="entry name" value="RBR-type E3 ubiquitin transferase"/>
    <property type="match status" value="1"/>
</dbReference>
<evidence type="ECO:0000256" key="11">
    <source>
        <dbReference type="PROSITE-ProRule" id="PRU00723"/>
    </source>
</evidence>
<dbReference type="Gene3D" id="1.20.120.1750">
    <property type="match status" value="1"/>
</dbReference>
<keyword evidence="5" id="KW-0808">Transferase</keyword>
<keyword evidence="9" id="KW-0833">Ubl conjugation pathway</keyword>
<evidence type="ECO:0000256" key="5">
    <source>
        <dbReference type="ARBA" id="ARBA00022679"/>
    </source>
</evidence>
<dbReference type="AlphaFoldDB" id="A0A2R6XKR4"/>
<evidence type="ECO:0000256" key="12">
    <source>
        <dbReference type="SAM" id="MobiDB-lite"/>
    </source>
</evidence>
<evidence type="ECO:0000259" key="13">
    <source>
        <dbReference type="PROSITE" id="PS50089"/>
    </source>
</evidence>
<dbReference type="FunFam" id="1.20.120.1750:FF:000019">
    <property type="entry name" value="RBR-type E3 ubiquitin transferase"/>
    <property type="match status" value="1"/>
</dbReference>
<dbReference type="GO" id="GO:0000151">
    <property type="term" value="C:ubiquitin ligase complex"/>
    <property type="evidence" value="ECO:0000318"/>
    <property type="project" value="GO_Central"/>
</dbReference>
<evidence type="ECO:0000256" key="8">
    <source>
        <dbReference type="ARBA" id="ARBA00022771"/>
    </source>
</evidence>
<dbReference type="Gene3D" id="4.10.1000.10">
    <property type="entry name" value="Zinc finger, CCCH-type"/>
    <property type="match status" value="1"/>
</dbReference>
<accession>A0A2R6XKR4</accession>
<dbReference type="PROSITE" id="PS50089">
    <property type="entry name" value="ZF_RING_2"/>
    <property type="match status" value="1"/>
</dbReference>
<dbReference type="InterPro" id="IPR001841">
    <property type="entry name" value="Znf_RING"/>
</dbReference>
<keyword evidence="7" id="KW-0677">Repeat</keyword>
<dbReference type="SUPFAM" id="SSF90229">
    <property type="entry name" value="CCCH zinc finger"/>
    <property type="match status" value="1"/>
</dbReference>
<keyword evidence="6 11" id="KW-0479">Metal-binding</keyword>
<evidence type="ECO:0000313" key="16">
    <source>
        <dbReference type="EMBL" id="PTQ46669.1"/>
    </source>
</evidence>
<dbReference type="SMART" id="SM00356">
    <property type="entry name" value="ZnF_C3H1"/>
    <property type="match status" value="1"/>
</dbReference>
<dbReference type="GO" id="GO:0005737">
    <property type="term" value="C:cytoplasm"/>
    <property type="evidence" value="ECO:0000318"/>
    <property type="project" value="GO_Central"/>
</dbReference>
<dbReference type="GO" id="GO:0016567">
    <property type="term" value="P:protein ubiquitination"/>
    <property type="evidence" value="ECO:0007669"/>
    <property type="project" value="InterPro"/>
</dbReference>
<dbReference type="InterPro" id="IPR036397">
    <property type="entry name" value="RNaseH_sf"/>
</dbReference>
<dbReference type="SMART" id="SM00184">
    <property type="entry name" value="RING"/>
    <property type="match status" value="1"/>
</dbReference>
<feature type="compositionally biased region" description="Low complexity" evidence="12">
    <location>
        <begin position="420"/>
        <end position="433"/>
    </location>
</feature>
<dbReference type="PANTHER" id="PTHR11685">
    <property type="entry name" value="RBR FAMILY RING FINGER AND IBR DOMAIN-CONTAINING"/>
    <property type="match status" value="1"/>
</dbReference>
<dbReference type="GO" id="GO:0061630">
    <property type="term" value="F:ubiquitin protein ligase activity"/>
    <property type="evidence" value="ECO:0000318"/>
    <property type="project" value="GO_Central"/>
</dbReference>
<evidence type="ECO:0000256" key="9">
    <source>
        <dbReference type="ARBA" id="ARBA00022786"/>
    </source>
</evidence>
<dbReference type="FunFam" id="4.10.1000.10:FF:000001">
    <property type="entry name" value="zinc finger CCCH domain-containing protein 15-like"/>
    <property type="match status" value="1"/>
</dbReference>
<dbReference type="InterPro" id="IPR017907">
    <property type="entry name" value="Znf_RING_CS"/>
</dbReference>
<proteinExistence type="inferred from homology"/>
<dbReference type="InterPro" id="IPR018957">
    <property type="entry name" value="Znf_C3HC4_RING-type"/>
</dbReference>
<dbReference type="GO" id="GO:0006511">
    <property type="term" value="P:ubiquitin-dependent protein catabolic process"/>
    <property type="evidence" value="ECO:0000318"/>
    <property type="project" value="GO_Central"/>
</dbReference>
<evidence type="ECO:0000259" key="14">
    <source>
        <dbReference type="PROSITE" id="PS50103"/>
    </source>
</evidence>
<dbReference type="Gene3D" id="3.30.40.10">
    <property type="entry name" value="Zinc/RING finger domain, C3HC4 (zinc finger)"/>
    <property type="match status" value="1"/>
</dbReference>
<keyword evidence="17" id="KW-1185">Reference proteome</keyword>
<dbReference type="OMA" id="CLQDTDM"/>
<evidence type="ECO:0000259" key="15">
    <source>
        <dbReference type="PROSITE" id="PS51873"/>
    </source>
</evidence>
<evidence type="ECO:0000256" key="3">
    <source>
        <dbReference type="ARBA" id="ARBA00005884"/>
    </source>
</evidence>
<dbReference type="CDD" id="cd22582">
    <property type="entry name" value="BRcat_RBR_unk"/>
    <property type="match status" value="1"/>
</dbReference>
<dbReference type="PROSITE" id="PS51873">
    <property type="entry name" value="TRIAD"/>
    <property type="match status" value="1"/>
</dbReference>
<dbReference type="InterPro" id="IPR000571">
    <property type="entry name" value="Znf_CCCH"/>
</dbReference>
<dbReference type="Pfam" id="PF13456">
    <property type="entry name" value="RVT_3"/>
    <property type="match status" value="1"/>
</dbReference>
<evidence type="ECO:0000256" key="6">
    <source>
        <dbReference type="ARBA" id="ARBA00022723"/>
    </source>
</evidence>
<dbReference type="SUPFAM" id="SSF53098">
    <property type="entry name" value="Ribonuclease H-like"/>
    <property type="match status" value="1"/>
</dbReference>
<dbReference type="Pfam" id="PF01485">
    <property type="entry name" value="IBR"/>
    <property type="match status" value="2"/>
</dbReference>
<dbReference type="InterPro" id="IPR031127">
    <property type="entry name" value="E3_UB_ligase_RBR"/>
</dbReference>
<dbReference type="CDD" id="cd22584">
    <property type="entry name" value="Rcat_RBR_unk"/>
    <property type="match status" value="1"/>
</dbReference>
<comment type="function">
    <text evidence="2">Might act as an E3 ubiquitin-protein ligase, or as part of E3 complex, which accepts ubiquitin from specific E2 ubiquitin-conjugating enzymes and then transfers it to substrates.</text>
</comment>
<dbReference type="Gene3D" id="3.30.420.10">
    <property type="entry name" value="Ribonuclease H-like superfamily/Ribonuclease H"/>
    <property type="match status" value="1"/>
</dbReference>
<reference evidence="17" key="1">
    <citation type="journal article" date="2017" name="Cell">
        <title>Insights into land plant evolution garnered from the Marchantia polymorpha genome.</title>
        <authorList>
            <person name="Bowman J.L."/>
            <person name="Kohchi T."/>
            <person name="Yamato K.T."/>
            <person name="Jenkins J."/>
            <person name="Shu S."/>
            <person name="Ishizaki K."/>
            <person name="Yamaoka S."/>
            <person name="Nishihama R."/>
            <person name="Nakamura Y."/>
            <person name="Berger F."/>
            <person name="Adam C."/>
            <person name="Aki S.S."/>
            <person name="Althoff F."/>
            <person name="Araki T."/>
            <person name="Arteaga-Vazquez M.A."/>
            <person name="Balasubrmanian S."/>
            <person name="Barry K."/>
            <person name="Bauer D."/>
            <person name="Boehm C.R."/>
            <person name="Briginshaw L."/>
            <person name="Caballero-Perez J."/>
            <person name="Catarino B."/>
            <person name="Chen F."/>
            <person name="Chiyoda S."/>
            <person name="Chovatia M."/>
            <person name="Davies K.M."/>
            <person name="Delmans M."/>
            <person name="Demura T."/>
            <person name="Dierschke T."/>
            <person name="Dolan L."/>
            <person name="Dorantes-Acosta A.E."/>
            <person name="Eklund D.M."/>
            <person name="Florent S.N."/>
            <person name="Flores-Sandoval E."/>
            <person name="Fujiyama A."/>
            <person name="Fukuzawa H."/>
            <person name="Galik B."/>
            <person name="Grimanelli D."/>
            <person name="Grimwood J."/>
            <person name="Grossniklaus U."/>
            <person name="Hamada T."/>
            <person name="Haseloff J."/>
            <person name="Hetherington A.J."/>
            <person name="Higo A."/>
            <person name="Hirakawa Y."/>
            <person name="Hundley H.N."/>
            <person name="Ikeda Y."/>
            <person name="Inoue K."/>
            <person name="Inoue S.I."/>
            <person name="Ishida S."/>
            <person name="Jia Q."/>
            <person name="Kakita M."/>
            <person name="Kanazawa T."/>
            <person name="Kawai Y."/>
            <person name="Kawashima T."/>
            <person name="Kennedy M."/>
            <person name="Kinose K."/>
            <person name="Kinoshita T."/>
            <person name="Kohara Y."/>
            <person name="Koide E."/>
            <person name="Komatsu K."/>
            <person name="Kopischke S."/>
            <person name="Kubo M."/>
            <person name="Kyozuka J."/>
            <person name="Lagercrantz U."/>
            <person name="Lin S.S."/>
            <person name="Lindquist E."/>
            <person name="Lipzen A.M."/>
            <person name="Lu C.W."/>
            <person name="De Luna E."/>
            <person name="Martienssen R.A."/>
            <person name="Minamino N."/>
            <person name="Mizutani M."/>
            <person name="Mizutani M."/>
            <person name="Mochizuki N."/>
            <person name="Monte I."/>
            <person name="Mosher R."/>
            <person name="Nagasaki H."/>
            <person name="Nakagami H."/>
            <person name="Naramoto S."/>
            <person name="Nishitani K."/>
            <person name="Ohtani M."/>
            <person name="Okamoto T."/>
            <person name="Okumura M."/>
            <person name="Phillips J."/>
            <person name="Pollak B."/>
            <person name="Reinders A."/>
            <person name="Rovekamp M."/>
            <person name="Sano R."/>
            <person name="Sawa S."/>
            <person name="Schmid M.W."/>
            <person name="Shirakawa M."/>
            <person name="Solano R."/>
            <person name="Spunde A."/>
            <person name="Suetsugu N."/>
            <person name="Sugano S."/>
            <person name="Sugiyama A."/>
            <person name="Sun R."/>
            <person name="Suzuki Y."/>
            <person name="Takenaka M."/>
            <person name="Takezawa D."/>
            <person name="Tomogane H."/>
            <person name="Tsuzuki M."/>
            <person name="Ueda T."/>
            <person name="Umeda M."/>
            <person name="Ward J.M."/>
            <person name="Watanabe Y."/>
            <person name="Yazaki K."/>
            <person name="Yokoyama R."/>
            <person name="Yoshitake Y."/>
            <person name="Yotsui I."/>
            <person name="Zachgo S."/>
            <person name="Schmutz J."/>
        </authorList>
    </citation>
    <scope>NUCLEOTIDE SEQUENCE [LARGE SCALE GENOMIC DNA]</scope>
    <source>
        <strain evidence="17">Tak-1</strain>
    </source>
</reference>
<dbReference type="EC" id="2.3.2.31" evidence="4"/>
<feature type="region of interest" description="Disordered" evidence="12">
    <location>
        <begin position="415"/>
        <end position="435"/>
    </location>
</feature>
<dbReference type="Gramene" id="Mp5g23860.1">
    <property type="protein sequence ID" value="Mp5g23860.1.cds"/>
    <property type="gene ID" value="Mp5g23860"/>
</dbReference>
<gene>
    <name evidence="16" type="ORF">MARPO_0010s0070</name>
</gene>
<evidence type="ECO:0000256" key="4">
    <source>
        <dbReference type="ARBA" id="ARBA00012251"/>
    </source>
</evidence>
<dbReference type="EMBL" id="KZ772682">
    <property type="protein sequence ID" value="PTQ46669.1"/>
    <property type="molecule type" value="Genomic_DNA"/>
</dbReference>
<dbReference type="InterPro" id="IPR002867">
    <property type="entry name" value="IBR_dom"/>
</dbReference>
<protein>
    <recommendedName>
        <fullName evidence="4">RBR-type E3 ubiquitin transferase</fullName>
        <ecNumber evidence="4">2.3.2.31</ecNumber>
    </recommendedName>
</protein>
<evidence type="ECO:0000313" key="17">
    <source>
        <dbReference type="Proteomes" id="UP000244005"/>
    </source>
</evidence>
<dbReference type="GO" id="GO:0008270">
    <property type="term" value="F:zinc ion binding"/>
    <property type="evidence" value="ECO:0007669"/>
    <property type="project" value="UniProtKB-KW"/>
</dbReference>
<feature type="domain" description="RING-type" evidence="13">
    <location>
        <begin position="318"/>
        <end position="365"/>
    </location>
</feature>
<dbReference type="InterPro" id="IPR012337">
    <property type="entry name" value="RNaseH-like_sf"/>
</dbReference>
<feature type="domain" description="RING-type" evidence="15">
    <location>
        <begin position="314"/>
        <end position="541"/>
    </location>
</feature>
<comment type="catalytic activity">
    <reaction evidence="1">
        <text>[E2 ubiquitin-conjugating enzyme]-S-ubiquitinyl-L-cysteine + [acceptor protein]-L-lysine = [E2 ubiquitin-conjugating enzyme]-L-cysteine + [acceptor protein]-N(6)-ubiquitinyl-L-lysine.</text>
        <dbReference type="EC" id="2.3.2.31"/>
    </reaction>
</comment>
<dbReference type="Proteomes" id="UP000244005">
    <property type="component" value="Unassembled WGS sequence"/>
</dbReference>
<sequence>MADVVAARQQLLEVNKATVMYSDWELAYDLQLEEAMAASAMDVPPVKSQIREGKRPVEESFVQETLPKNSLDKTTLDVRDRFSALGFQSAELQILEEILGDQKKAAKEAQDLIQEFRMRSHDRQFAKSVDEMPDTEWEEEGDIYEEPFHGLDDDYWDENQVCKLYTGRAREEPGHVAMAWSLRDAEGHVLVESGKYLGMGTAAYVAEYTALIEGLSYAVAAGVKNIQARTFSHPVFNQVSGLWKARAPKHIKLLEEVFEHTKQLKVFNIRLTSRRTVENLAHDAIRKHVTQGPKDIKRLKPSSSGFVTTPEETDMIDCPVCLENVREADTFVVQECLHRFCVSCLTQHVQIRVKSNQVPVKCPQDCSRLVDVEQCRNFLPPDLVELYTKSLIEASIPESERVYCPFTNCSALMSKGDLNPSSRPSSSRPSSSRQPKSFAIGQVECMECHRLFCVECQVPWHADMSCEDYNNLPPDGRAAEDIKLYKLASNKNWQRCTKCRRMIELDQGCYHMTCRCGHEFCYKCGAPWVDKHATCKCKLWDEEHIVGDPFSSDSEIDANSESDVDSVFDDDGLFPRRRPFNPLAVSELLYKTKLCRYWMSGNCRLGQHCKFAHGEHELRYL</sequence>
<dbReference type="Pfam" id="PF00642">
    <property type="entry name" value="zf-CCCH"/>
    <property type="match status" value="1"/>
</dbReference>